<dbReference type="InterPro" id="IPR010406">
    <property type="entry name" value="DUF1003"/>
</dbReference>
<reference evidence="3 4" key="1">
    <citation type="submission" date="2018-10" db="EMBL/GenBank/DDBJ databases">
        <authorList>
            <person name="Li J."/>
        </authorList>
    </citation>
    <scope>NUCLEOTIDE SEQUENCE [LARGE SCALE GENOMIC DNA]</scope>
    <source>
        <strain evidence="3 4">JCM 30549</strain>
    </source>
</reference>
<keyword evidence="2" id="KW-0812">Transmembrane</keyword>
<evidence type="ECO:0000313" key="4">
    <source>
        <dbReference type="Proteomes" id="UP000275395"/>
    </source>
</evidence>
<dbReference type="PANTHER" id="PTHR41386:SF1">
    <property type="entry name" value="MEMBRANE PROTEIN"/>
    <property type="match status" value="1"/>
</dbReference>
<sequence length="191" mass="21550">MVRGSPVRPLGEAESMAVKGLFTRRSTDLATPQAGRRAPRSGDLESTDALGRASEAVAMFFGRPLFLAIMVVFVAVWIIINTLTPWRFDPYTFTFLTLLLSIQASFSSPLILLAQTRQVERDRVQNEQDRIRAERNVADTEYIARELVDVRLGSAELLKEVQRLRKQVGELNDRLTGDDSSDDRTRRDAPR</sequence>
<proteinExistence type="predicted"/>
<evidence type="ECO:0000256" key="1">
    <source>
        <dbReference type="SAM" id="MobiDB-lite"/>
    </source>
</evidence>
<dbReference type="PANTHER" id="PTHR41386">
    <property type="entry name" value="INTEGRAL MEMBRANE PROTEIN-RELATED"/>
    <property type="match status" value="1"/>
</dbReference>
<accession>A0A3L6ZRK1</accession>
<gene>
    <name evidence="3" type="ORF">D9V30_03050</name>
</gene>
<dbReference type="AlphaFoldDB" id="A0A3L6ZRK1"/>
<feature type="region of interest" description="Disordered" evidence="1">
    <location>
        <begin position="172"/>
        <end position="191"/>
    </location>
</feature>
<keyword evidence="2" id="KW-0472">Membrane</keyword>
<protein>
    <submittedName>
        <fullName evidence="3">DUF1003 domain-containing protein</fullName>
    </submittedName>
</protein>
<name>A0A3L6ZRK1_9MICO</name>
<feature type="transmembrane region" description="Helical" evidence="2">
    <location>
        <begin position="92"/>
        <end position="113"/>
    </location>
</feature>
<dbReference type="Proteomes" id="UP000275395">
    <property type="component" value="Unassembled WGS sequence"/>
</dbReference>
<feature type="transmembrane region" description="Helical" evidence="2">
    <location>
        <begin position="60"/>
        <end position="80"/>
    </location>
</feature>
<comment type="caution">
    <text evidence="3">The sequence shown here is derived from an EMBL/GenBank/DDBJ whole genome shotgun (WGS) entry which is preliminary data.</text>
</comment>
<dbReference type="Pfam" id="PF06210">
    <property type="entry name" value="DUF1003"/>
    <property type="match status" value="1"/>
</dbReference>
<evidence type="ECO:0000313" key="3">
    <source>
        <dbReference type="EMBL" id="RLP70497.1"/>
    </source>
</evidence>
<organism evidence="3 4">
    <name type="scientific">Mycetocola reblochoni</name>
    <dbReference type="NCBI Taxonomy" id="331618"/>
    <lineage>
        <taxon>Bacteria</taxon>
        <taxon>Bacillati</taxon>
        <taxon>Actinomycetota</taxon>
        <taxon>Actinomycetes</taxon>
        <taxon>Micrococcales</taxon>
        <taxon>Microbacteriaceae</taxon>
        <taxon>Mycetocola</taxon>
    </lineage>
</organism>
<evidence type="ECO:0000256" key="2">
    <source>
        <dbReference type="SAM" id="Phobius"/>
    </source>
</evidence>
<dbReference type="EMBL" id="RCUW01000002">
    <property type="protein sequence ID" value="RLP70497.1"/>
    <property type="molecule type" value="Genomic_DNA"/>
</dbReference>
<feature type="region of interest" description="Disordered" evidence="1">
    <location>
        <begin position="27"/>
        <end position="46"/>
    </location>
</feature>
<keyword evidence="2" id="KW-1133">Transmembrane helix</keyword>